<accession>A0A1I1SEA4</accession>
<dbReference type="GO" id="GO:0005829">
    <property type="term" value="C:cytosol"/>
    <property type="evidence" value="ECO:0007669"/>
    <property type="project" value="TreeGrafter"/>
</dbReference>
<dbReference type="PANTHER" id="PTHR43757">
    <property type="entry name" value="AMINOMETHYLTRANSFERASE"/>
    <property type="match status" value="1"/>
</dbReference>
<dbReference type="GO" id="GO:0032259">
    <property type="term" value="P:methylation"/>
    <property type="evidence" value="ECO:0007669"/>
    <property type="project" value="UniProtKB-KW"/>
</dbReference>
<organism evidence="11 12">
    <name type="scientific">Thiohalospira halophila DSM 15071</name>
    <dbReference type="NCBI Taxonomy" id="1123397"/>
    <lineage>
        <taxon>Bacteria</taxon>
        <taxon>Pseudomonadati</taxon>
        <taxon>Pseudomonadota</taxon>
        <taxon>Gammaproteobacteria</taxon>
        <taxon>Thiohalospirales</taxon>
        <taxon>Thiohalospiraceae</taxon>
        <taxon>Thiohalospira</taxon>
    </lineage>
</organism>
<dbReference type="PIRSF" id="PIRSF006487">
    <property type="entry name" value="GcvT"/>
    <property type="match status" value="1"/>
</dbReference>
<evidence type="ECO:0000256" key="8">
    <source>
        <dbReference type="PIRSR" id="PIRSR006487-1"/>
    </source>
</evidence>
<protein>
    <recommendedName>
        <fullName evidence="2 7">Aminomethyltransferase</fullName>
        <ecNumber evidence="2 7">2.1.2.10</ecNumber>
    </recommendedName>
    <alternativeName>
        <fullName evidence="5 7">Glycine cleavage system T protein</fullName>
    </alternativeName>
</protein>
<keyword evidence="4 7" id="KW-0808">Transferase</keyword>
<evidence type="ECO:0000256" key="7">
    <source>
        <dbReference type="HAMAP-Rule" id="MF_00259"/>
    </source>
</evidence>
<comment type="catalytic activity">
    <reaction evidence="6 7">
        <text>N(6)-[(R)-S(8)-aminomethyldihydrolipoyl]-L-lysyl-[protein] + (6S)-5,6,7,8-tetrahydrofolate = N(6)-[(R)-dihydrolipoyl]-L-lysyl-[protein] + (6R)-5,10-methylene-5,6,7,8-tetrahydrofolate + NH4(+)</text>
        <dbReference type="Rhea" id="RHEA:16945"/>
        <dbReference type="Rhea" id="RHEA-COMP:10475"/>
        <dbReference type="Rhea" id="RHEA-COMP:10492"/>
        <dbReference type="ChEBI" id="CHEBI:15636"/>
        <dbReference type="ChEBI" id="CHEBI:28938"/>
        <dbReference type="ChEBI" id="CHEBI:57453"/>
        <dbReference type="ChEBI" id="CHEBI:83100"/>
        <dbReference type="ChEBI" id="CHEBI:83143"/>
        <dbReference type="EC" id="2.1.2.10"/>
    </reaction>
</comment>
<name>A0A1I1SEA4_9GAMM</name>
<evidence type="ECO:0000256" key="5">
    <source>
        <dbReference type="ARBA" id="ARBA00031395"/>
    </source>
</evidence>
<dbReference type="InterPro" id="IPR006223">
    <property type="entry name" value="GcvT"/>
</dbReference>
<evidence type="ECO:0000256" key="1">
    <source>
        <dbReference type="ARBA" id="ARBA00008609"/>
    </source>
</evidence>
<dbReference type="FunFam" id="3.30.70.1400:FF:000001">
    <property type="entry name" value="Aminomethyltransferase"/>
    <property type="match status" value="1"/>
</dbReference>
<evidence type="ECO:0000259" key="9">
    <source>
        <dbReference type="Pfam" id="PF01571"/>
    </source>
</evidence>
<dbReference type="GO" id="GO:0008483">
    <property type="term" value="F:transaminase activity"/>
    <property type="evidence" value="ECO:0007669"/>
    <property type="project" value="UniProtKB-KW"/>
</dbReference>
<dbReference type="InterPro" id="IPR022903">
    <property type="entry name" value="GcvT_bac"/>
</dbReference>
<reference evidence="11 12" key="1">
    <citation type="submission" date="2016-10" db="EMBL/GenBank/DDBJ databases">
        <authorList>
            <person name="de Groot N.N."/>
        </authorList>
    </citation>
    <scope>NUCLEOTIDE SEQUENCE [LARGE SCALE GENOMIC DNA]</scope>
    <source>
        <strain evidence="11 12">HL3</strain>
    </source>
</reference>
<dbReference type="SUPFAM" id="SSF103025">
    <property type="entry name" value="Folate-binding domain"/>
    <property type="match status" value="1"/>
</dbReference>
<dbReference type="Proteomes" id="UP000198611">
    <property type="component" value="Unassembled WGS sequence"/>
</dbReference>
<dbReference type="OrthoDB" id="9774591at2"/>
<dbReference type="EMBL" id="FOMJ01000005">
    <property type="protein sequence ID" value="SFD42948.1"/>
    <property type="molecule type" value="Genomic_DNA"/>
</dbReference>
<keyword evidence="12" id="KW-1185">Reference proteome</keyword>
<dbReference type="InterPro" id="IPR006222">
    <property type="entry name" value="GCVT_N"/>
</dbReference>
<dbReference type="GO" id="GO:0005960">
    <property type="term" value="C:glycine cleavage complex"/>
    <property type="evidence" value="ECO:0007669"/>
    <property type="project" value="InterPro"/>
</dbReference>
<feature type="domain" description="GCVT N-terminal" evidence="9">
    <location>
        <begin position="8"/>
        <end position="257"/>
    </location>
</feature>
<dbReference type="EC" id="2.1.2.10" evidence="2 7"/>
<sequence>MSLKRTPLHDKHVAAGAKLADFYGWELPVHYGSQVEEHHHVRNEAGMFDVSHMNVVDIEGEGATDFLRYLLANDVAKLKTPGKALYSCMCNPEGGVEDDLIVYRMHDTWYRAILNAATHDKDMAWLEQHIAGFACTLCERTDLALVAVQGPKARERALDALGENGAFAADLKPFQAAGDDRLFIGRTGYTGEDGFEISVPNERIAGLWDELEAAGIQPVGFGARDTLRLEAGMALYSHEMDESTSPLEAGLAWTVAFEPADRDFLGRAALERQREAGVAREQVGLVLADRGVLRDGQTVHCAGGDGITTSGTFSPTLGRAIALALVPAGTAEAGGRCEVAVRNKRLSAAVVKPPFVRNGQARVELP</sequence>
<dbReference type="Gene3D" id="2.40.30.110">
    <property type="entry name" value="Aminomethyltransferase beta-barrel domains"/>
    <property type="match status" value="1"/>
</dbReference>
<dbReference type="Pfam" id="PF08669">
    <property type="entry name" value="GCV_T_C"/>
    <property type="match status" value="1"/>
</dbReference>
<proteinExistence type="inferred from homology"/>
<dbReference type="GO" id="GO:0019464">
    <property type="term" value="P:glycine decarboxylation via glycine cleavage system"/>
    <property type="evidence" value="ECO:0007669"/>
    <property type="project" value="UniProtKB-UniRule"/>
</dbReference>
<comment type="subunit">
    <text evidence="7">The glycine cleavage system is composed of four proteins: P, T, L and H.</text>
</comment>
<keyword evidence="3 7" id="KW-0032">Aminotransferase</keyword>
<dbReference type="Gene3D" id="4.10.1250.10">
    <property type="entry name" value="Aminomethyltransferase fragment"/>
    <property type="match status" value="1"/>
</dbReference>
<evidence type="ECO:0000256" key="6">
    <source>
        <dbReference type="ARBA" id="ARBA00047665"/>
    </source>
</evidence>
<dbReference type="FunFam" id="4.10.1250.10:FF:000001">
    <property type="entry name" value="Aminomethyltransferase"/>
    <property type="match status" value="1"/>
</dbReference>
<dbReference type="InterPro" id="IPR029043">
    <property type="entry name" value="GcvT/YgfZ_C"/>
</dbReference>
<dbReference type="SUPFAM" id="SSF101790">
    <property type="entry name" value="Aminomethyltransferase beta-barrel domain"/>
    <property type="match status" value="1"/>
</dbReference>
<dbReference type="HAMAP" id="MF_00259">
    <property type="entry name" value="GcvT"/>
    <property type="match status" value="1"/>
</dbReference>
<feature type="domain" description="Aminomethyltransferase C-terminal" evidence="10">
    <location>
        <begin position="280"/>
        <end position="356"/>
    </location>
</feature>
<dbReference type="InterPro" id="IPR028896">
    <property type="entry name" value="GcvT/YgfZ/DmdA"/>
</dbReference>
<comment type="function">
    <text evidence="7">The glycine cleavage system catalyzes the degradation of glycine.</text>
</comment>
<evidence type="ECO:0000259" key="10">
    <source>
        <dbReference type="Pfam" id="PF08669"/>
    </source>
</evidence>
<evidence type="ECO:0000313" key="11">
    <source>
        <dbReference type="EMBL" id="SFD42948.1"/>
    </source>
</evidence>
<dbReference type="InterPro" id="IPR013977">
    <property type="entry name" value="GcvT_C"/>
</dbReference>
<dbReference type="RefSeq" id="WP_093428263.1">
    <property type="nucleotide sequence ID" value="NZ_FOMJ01000005.1"/>
</dbReference>
<evidence type="ECO:0000256" key="4">
    <source>
        <dbReference type="ARBA" id="ARBA00022679"/>
    </source>
</evidence>
<dbReference type="Gene3D" id="3.30.1360.120">
    <property type="entry name" value="Probable tRNA modification gtpase trme, domain 1"/>
    <property type="match status" value="1"/>
</dbReference>
<dbReference type="InterPro" id="IPR027266">
    <property type="entry name" value="TrmE/GcvT-like"/>
</dbReference>
<dbReference type="PANTHER" id="PTHR43757:SF2">
    <property type="entry name" value="AMINOMETHYLTRANSFERASE, MITOCHONDRIAL"/>
    <property type="match status" value="1"/>
</dbReference>
<feature type="binding site" evidence="8">
    <location>
        <position position="196"/>
    </location>
    <ligand>
        <name>substrate</name>
    </ligand>
</feature>
<dbReference type="NCBIfam" id="NF001567">
    <property type="entry name" value="PRK00389.1"/>
    <property type="match status" value="1"/>
</dbReference>
<dbReference type="AlphaFoldDB" id="A0A1I1SEA4"/>
<gene>
    <name evidence="7" type="primary">gcvT</name>
    <name evidence="11" type="ORF">SAMN05660831_01615</name>
</gene>
<evidence type="ECO:0000256" key="2">
    <source>
        <dbReference type="ARBA" id="ARBA00012616"/>
    </source>
</evidence>
<evidence type="ECO:0000313" key="12">
    <source>
        <dbReference type="Proteomes" id="UP000198611"/>
    </source>
</evidence>
<comment type="similarity">
    <text evidence="1 7">Belongs to the GcvT family.</text>
</comment>
<dbReference type="NCBIfam" id="TIGR00528">
    <property type="entry name" value="gcvT"/>
    <property type="match status" value="1"/>
</dbReference>
<dbReference type="GO" id="GO:0004047">
    <property type="term" value="F:aminomethyltransferase activity"/>
    <property type="evidence" value="ECO:0007669"/>
    <property type="project" value="UniProtKB-UniRule"/>
</dbReference>
<evidence type="ECO:0000256" key="3">
    <source>
        <dbReference type="ARBA" id="ARBA00022576"/>
    </source>
</evidence>
<dbReference type="Gene3D" id="3.30.70.1400">
    <property type="entry name" value="Aminomethyltransferase beta-barrel domains"/>
    <property type="match status" value="1"/>
</dbReference>
<keyword evidence="11" id="KW-0489">Methyltransferase</keyword>
<dbReference type="GO" id="GO:0008168">
    <property type="term" value="F:methyltransferase activity"/>
    <property type="evidence" value="ECO:0007669"/>
    <property type="project" value="UniProtKB-KW"/>
</dbReference>
<dbReference type="Pfam" id="PF01571">
    <property type="entry name" value="GCV_T"/>
    <property type="match status" value="1"/>
</dbReference>
<dbReference type="STRING" id="1123397.SAMN05660831_01615"/>